<accession>A0A2H4U6W1</accession>
<dbReference type="RefSeq" id="WP_100815543.1">
    <property type="nucleotide sequence ID" value="NZ_CP017803.1"/>
</dbReference>
<dbReference type="Pfam" id="PF01930">
    <property type="entry name" value="Cas_Cas4"/>
    <property type="match status" value="1"/>
</dbReference>
<dbReference type="EMBL" id="CP017803">
    <property type="protein sequence ID" value="ATZ59867.1"/>
    <property type="molecule type" value="Genomic_DNA"/>
</dbReference>
<proteinExistence type="inferred from homology"/>
<organism evidence="11 12">
    <name type="scientific">Methanobrevibacter smithii</name>
    <dbReference type="NCBI Taxonomy" id="2173"/>
    <lineage>
        <taxon>Archaea</taxon>
        <taxon>Methanobacteriati</taxon>
        <taxon>Methanobacteriota</taxon>
        <taxon>Methanomada group</taxon>
        <taxon>Methanobacteria</taxon>
        <taxon>Methanobacteriales</taxon>
        <taxon>Methanobacteriaceae</taxon>
        <taxon>Methanobrevibacter</taxon>
    </lineage>
</organism>
<evidence type="ECO:0000256" key="6">
    <source>
        <dbReference type="ARBA" id="ARBA00023014"/>
    </source>
</evidence>
<keyword evidence="3 9" id="KW-0378">Hydrolase</keyword>
<gene>
    <name evidence="11" type="ORF">BK798_05265</name>
</gene>
<reference evidence="11 12" key="1">
    <citation type="submission" date="2016-10" db="EMBL/GenBank/DDBJ databases">
        <authorList>
            <person name="Varghese N."/>
        </authorList>
    </citation>
    <scope>NUCLEOTIDE SEQUENCE [LARGE SCALE GENOMIC DNA]</scope>
    <source>
        <strain evidence="11 12">KB11</strain>
    </source>
</reference>
<keyword evidence="4 9" id="KW-0269">Exonuclease</keyword>
<dbReference type="GO" id="GO:0051536">
    <property type="term" value="F:iron-sulfur cluster binding"/>
    <property type="evidence" value="ECO:0007669"/>
    <property type="project" value="UniProtKB-KW"/>
</dbReference>
<keyword evidence="5 9" id="KW-0408">Iron</keyword>
<evidence type="ECO:0000259" key="10">
    <source>
        <dbReference type="Pfam" id="PF01930"/>
    </source>
</evidence>
<feature type="domain" description="DUF83" evidence="10">
    <location>
        <begin position="39"/>
        <end position="225"/>
    </location>
</feature>
<evidence type="ECO:0000256" key="9">
    <source>
        <dbReference type="RuleBase" id="RU365022"/>
    </source>
</evidence>
<dbReference type="GO" id="GO:0046872">
    <property type="term" value="F:metal ion binding"/>
    <property type="evidence" value="ECO:0007669"/>
    <property type="project" value="UniProtKB-KW"/>
</dbReference>
<keyword evidence="6 9" id="KW-0411">Iron-sulfur</keyword>
<evidence type="ECO:0000313" key="12">
    <source>
        <dbReference type="Proteomes" id="UP000232133"/>
    </source>
</evidence>
<keyword evidence="1 9" id="KW-0540">Nuclease</keyword>
<dbReference type="AlphaFoldDB" id="A0A2H4U6W1"/>
<comment type="cofactor">
    <cofactor evidence="9">
        <name>iron-sulfur cluster</name>
        <dbReference type="ChEBI" id="CHEBI:30408"/>
    </cofactor>
</comment>
<comment type="cofactor">
    <cofactor evidence="9">
        <name>Mg(2+)</name>
        <dbReference type="ChEBI" id="CHEBI:18420"/>
    </cofactor>
    <cofactor evidence="9">
        <name>Mn(2+)</name>
        <dbReference type="ChEBI" id="CHEBI:29035"/>
    </cofactor>
    <text evidence="9">Mg(2+) or Mn(2+) required for ssDNA cleavage activity.</text>
</comment>
<comment type="function">
    <text evidence="9">CRISPR (clustered regularly interspaced short palindromic repeat) is an adaptive immune system that provides protection against mobile genetic elements (viruses, transposable elements and conjugative plasmids). CRISPR clusters contain sequences complementary to antecedent mobile elements and target invading nucleic acids. CRISPR clusters are transcribed and processed into CRISPR RNA (crRNA).</text>
</comment>
<evidence type="ECO:0000256" key="7">
    <source>
        <dbReference type="ARBA" id="ARBA00023118"/>
    </source>
</evidence>
<dbReference type="GO" id="GO:0004527">
    <property type="term" value="F:exonuclease activity"/>
    <property type="evidence" value="ECO:0007669"/>
    <property type="project" value="UniProtKB-KW"/>
</dbReference>
<keyword evidence="8 9" id="KW-0464">Manganese</keyword>
<evidence type="ECO:0000256" key="2">
    <source>
        <dbReference type="ARBA" id="ARBA00022723"/>
    </source>
</evidence>
<protein>
    <recommendedName>
        <fullName evidence="9">CRISPR-associated exonuclease Cas4</fullName>
        <ecNumber evidence="9">3.1.12.1</ecNumber>
    </recommendedName>
</protein>
<comment type="similarity">
    <text evidence="9">Belongs to the CRISPR-associated exonuclease Cas4 family.</text>
</comment>
<dbReference type="InterPro" id="IPR011604">
    <property type="entry name" value="PDDEXK-like_dom_sf"/>
</dbReference>
<dbReference type="GO" id="GO:0051607">
    <property type="term" value="P:defense response to virus"/>
    <property type="evidence" value="ECO:0007669"/>
    <property type="project" value="UniProtKB-KW"/>
</dbReference>
<dbReference type="EC" id="3.1.12.1" evidence="9"/>
<dbReference type="GeneID" id="35118764"/>
<evidence type="ECO:0000256" key="5">
    <source>
        <dbReference type="ARBA" id="ARBA00023004"/>
    </source>
</evidence>
<dbReference type="NCBIfam" id="TIGR00372">
    <property type="entry name" value="cas4"/>
    <property type="match status" value="1"/>
</dbReference>
<dbReference type="Proteomes" id="UP000232133">
    <property type="component" value="Chromosome"/>
</dbReference>
<evidence type="ECO:0000256" key="3">
    <source>
        <dbReference type="ARBA" id="ARBA00022801"/>
    </source>
</evidence>
<keyword evidence="7 9" id="KW-0051">Antiviral defense</keyword>
<dbReference type="InterPro" id="IPR013343">
    <property type="entry name" value="CRISPR-assoc_prot_Cas4"/>
</dbReference>
<evidence type="ECO:0000256" key="8">
    <source>
        <dbReference type="ARBA" id="ARBA00023211"/>
    </source>
</evidence>
<evidence type="ECO:0000256" key="4">
    <source>
        <dbReference type="ARBA" id="ARBA00022839"/>
    </source>
</evidence>
<evidence type="ECO:0000256" key="1">
    <source>
        <dbReference type="ARBA" id="ARBA00022722"/>
    </source>
</evidence>
<keyword evidence="2 9" id="KW-0479">Metal-binding</keyword>
<dbReference type="InterPro" id="IPR022765">
    <property type="entry name" value="Dna2/Cas4_DUF83"/>
</dbReference>
<evidence type="ECO:0000313" key="11">
    <source>
        <dbReference type="EMBL" id="ATZ59867.1"/>
    </source>
</evidence>
<dbReference type="Gene3D" id="3.90.320.10">
    <property type="match status" value="1"/>
</dbReference>
<sequence>MENKIITDLNKNLDIKYHPNIKGVQIIEGKNNFPISWLNQQGYCEYQLYLQYFQGVKVRETQAMTTGTKVHNQLEEKFQESATPATFDEVLEFSKTEKTVTREMFVISPEYGIRGFIDEIWMTPDEFVIIDDKPGNQAYGSTINQVRAYCLAFKNMINDKRKIVGALRQRGTDNIFWSEEFDEDAQKSIKFLIDRMDGLFKGEKPFIKTKNPNKCKSCRFQSYCIHD</sequence>
<name>A0A2H4U6W1_METSM</name>